<sequence>MPHSSGLLHAHPALALCVGLVGLTTLCHSHSDRSYPFLTPSLVASDGDSQYGQFPSEDDPFHFIPCTNTSLPPPLEDPTPLDTWTSLFDPDPAHWNWGEPNGENEGLFSALGIYLCGYLDLPLDYRNHSDTRIVRIAVTKYQVSGLSLLDSANSSSHAGRKSARTIIIEPGGPGGSGTSYVWSAAEETTKRFSDGQFDVLGWDPRGVNISLPSVSCYPNNADRDRWALVTNQHRQVSDPERQLQIMDAMNDAKFNSCRQRLGDFGRFLSTASVARDLEEIRKALGEDEVTGYFVSYGTGIAQTFANMFPHSVGRMILDGVEYVKDHRLLGGYAWTSLDNSTDIWRDGFLGECINAGPEACALARYTKTNASVTLPQLEARINDLLQSLKSRPIPAYTEQSGPSLATYSQLVEGIYTILYDPNQWPAAAEVLYDLEQGNSTLAAIRLNELWNYDPSASPSRHHPSTVELGLAVICSDSYDAPPPEDGLEWWSRLWESMTDQSWIAGNSRFFDVFQCQHYSKYWSKPAEMYRGDLDHNLKNPMLLISTTYDPATPLRNARRLAEEMGDNARLIVHHGYGHTSRWDRSQCTDEIGRAYMLHGTLPEEMEVECHADKKPYLY</sequence>
<dbReference type="STRING" id="1810919.A0A3D8RJM9"/>
<keyword evidence="3" id="KW-0732">Signal</keyword>
<feature type="domain" description="AB hydrolase-1" evidence="4">
    <location>
        <begin position="165"/>
        <end position="328"/>
    </location>
</feature>
<feature type="domain" description="Peptidase S33 tripeptidyl aminopeptidase-like C-terminal" evidence="5">
    <location>
        <begin position="524"/>
        <end position="604"/>
    </location>
</feature>
<proteinExistence type="inferred from homology"/>
<dbReference type="EMBL" id="PVWQ01000008">
    <property type="protein sequence ID" value="RDW74242.1"/>
    <property type="molecule type" value="Genomic_DNA"/>
</dbReference>
<evidence type="ECO:0000259" key="5">
    <source>
        <dbReference type="Pfam" id="PF08386"/>
    </source>
</evidence>
<comment type="caution">
    <text evidence="6">The sequence shown here is derived from an EMBL/GenBank/DDBJ whole genome shotgun (WGS) entry which is preliminary data.</text>
</comment>
<dbReference type="OrthoDB" id="425534at2759"/>
<feature type="chain" id="PRO_5017590278" evidence="3">
    <location>
        <begin position="30"/>
        <end position="618"/>
    </location>
</feature>
<dbReference type="PANTHER" id="PTHR43248:SF25">
    <property type="entry name" value="AB HYDROLASE-1 DOMAIN-CONTAINING PROTEIN-RELATED"/>
    <property type="match status" value="1"/>
</dbReference>
<reference evidence="6 7" key="1">
    <citation type="journal article" date="2018" name="IMA Fungus">
        <title>IMA Genome-F 9: Draft genome sequence of Annulohypoxylon stygium, Aspergillus mulundensis, Berkeleyomyces basicola (syn. Thielaviopsis basicola), Ceratocystis smalleyi, two Cercospora beticola strains, Coleophoma cylindrospora, Fusarium fracticaudum, Phialophora cf. hyalina, and Morchella septimelata.</title>
        <authorList>
            <person name="Wingfield B.D."/>
            <person name="Bills G.F."/>
            <person name="Dong Y."/>
            <person name="Huang W."/>
            <person name="Nel W.J."/>
            <person name="Swalarsk-Parry B.S."/>
            <person name="Vaghefi N."/>
            <person name="Wilken P.M."/>
            <person name="An Z."/>
            <person name="de Beer Z.W."/>
            <person name="De Vos L."/>
            <person name="Chen L."/>
            <person name="Duong T.A."/>
            <person name="Gao Y."/>
            <person name="Hammerbacher A."/>
            <person name="Kikkert J.R."/>
            <person name="Li Y."/>
            <person name="Li H."/>
            <person name="Li K."/>
            <person name="Li Q."/>
            <person name="Liu X."/>
            <person name="Ma X."/>
            <person name="Naidoo K."/>
            <person name="Pethybridge S.J."/>
            <person name="Sun J."/>
            <person name="Steenkamp E.T."/>
            <person name="van der Nest M.A."/>
            <person name="van Wyk S."/>
            <person name="Wingfield M.J."/>
            <person name="Xiong C."/>
            <person name="Yue Q."/>
            <person name="Zhang X."/>
        </authorList>
    </citation>
    <scope>NUCLEOTIDE SEQUENCE [LARGE SCALE GENOMIC DNA]</scope>
    <source>
        <strain evidence="6 7">DSM 5745</strain>
    </source>
</reference>
<organism evidence="6 7">
    <name type="scientific">Aspergillus mulundensis</name>
    <dbReference type="NCBI Taxonomy" id="1810919"/>
    <lineage>
        <taxon>Eukaryota</taxon>
        <taxon>Fungi</taxon>
        <taxon>Dikarya</taxon>
        <taxon>Ascomycota</taxon>
        <taxon>Pezizomycotina</taxon>
        <taxon>Eurotiomycetes</taxon>
        <taxon>Eurotiomycetidae</taxon>
        <taxon>Eurotiales</taxon>
        <taxon>Aspergillaceae</taxon>
        <taxon>Aspergillus</taxon>
        <taxon>Aspergillus subgen. Nidulantes</taxon>
    </lineage>
</organism>
<dbReference type="Pfam" id="PF08386">
    <property type="entry name" value="Abhydrolase_4"/>
    <property type="match status" value="1"/>
</dbReference>
<dbReference type="Gene3D" id="3.40.50.1820">
    <property type="entry name" value="alpha/beta hydrolase"/>
    <property type="match status" value="1"/>
</dbReference>
<evidence type="ECO:0000313" key="6">
    <source>
        <dbReference type="EMBL" id="RDW74242.1"/>
    </source>
</evidence>
<evidence type="ECO:0000313" key="7">
    <source>
        <dbReference type="Proteomes" id="UP000256690"/>
    </source>
</evidence>
<keyword evidence="2" id="KW-0378">Hydrolase</keyword>
<evidence type="ECO:0000256" key="1">
    <source>
        <dbReference type="ARBA" id="ARBA00010088"/>
    </source>
</evidence>
<dbReference type="GeneID" id="38117274"/>
<gene>
    <name evidence="6" type="ORF">DSM5745_06904</name>
</gene>
<dbReference type="AlphaFoldDB" id="A0A3D8RJM9"/>
<comment type="similarity">
    <text evidence="1">Belongs to the peptidase S33 family.</text>
</comment>
<dbReference type="Proteomes" id="UP000256690">
    <property type="component" value="Unassembled WGS sequence"/>
</dbReference>
<evidence type="ECO:0000256" key="2">
    <source>
        <dbReference type="ARBA" id="ARBA00022801"/>
    </source>
</evidence>
<dbReference type="InterPro" id="IPR013595">
    <property type="entry name" value="Pept_S33_TAP-like_C"/>
</dbReference>
<dbReference type="InterPro" id="IPR029058">
    <property type="entry name" value="AB_hydrolase_fold"/>
</dbReference>
<dbReference type="RefSeq" id="XP_026602010.1">
    <property type="nucleotide sequence ID" value="XM_026748920.1"/>
</dbReference>
<dbReference type="InterPro" id="IPR000073">
    <property type="entry name" value="AB_hydrolase_1"/>
</dbReference>
<feature type="signal peptide" evidence="3">
    <location>
        <begin position="1"/>
        <end position="29"/>
    </location>
</feature>
<dbReference type="Pfam" id="PF00561">
    <property type="entry name" value="Abhydrolase_1"/>
    <property type="match status" value="1"/>
</dbReference>
<accession>A0A3D8RJM9</accession>
<dbReference type="GO" id="GO:0016787">
    <property type="term" value="F:hydrolase activity"/>
    <property type="evidence" value="ECO:0007669"/>
    <property type="project" value="UniProtKB-KW"/>
</dbReference>
<evidence type="ECO:0000259" key="4">
    <source>
        <dbReference type="Pfam" id="PF00561"/>
    </source>
</evidence>
<dbReference type="SUPFAM" id="SSF53474">
    <property type="entry name" value="alpha/beta-Hydrolases"/>
    <property type="match status" value="1"/>
</dbReference>
<evidence type="ECO:0000256" key="3">
    <source>
        <dbReference type="SAM" id="SignalP"/>
    </source>
</evidence>
<protein>
    <submittedName>
        <fullName evidence="6">Uncharacterized protein</fullName>
    </submittedName>
</protein>
<keyword evidence="7" id="KW-1185">Reference proteome</keyword>
<dbReference type="InterPro" id="IPR051601">
    <property type="entry name" value="Serine_prot/Carboxylest_S33"/>
</dbReference>
<name>A0A3D8RJM9_9EURO</name>
<dbReference type="PANTHER" id="PTHR43248">
    <property type="entry name" value="2-SUCCINYL-6-HYDROXY-2,4-CYCLOHEXADIENE-1-CARBOXYLATE SYNTHASE"/>
    <property type="match status" value="1"/>
</dbReference>